<dbReference type="OrthoDB" id="276721at2759"/>
<organism evidence="2 3">
    <name type="scientific">Henningerozyma blattae (strain ATCC 34711 / CBS 6284 / DSM 70876 / NBRC 10599 / NRRL Y-10934 / UCD 77-7)</name>
    <name type="common">Yeast</name>
    <name type="synonym">Tetrapisispora blattae</name>
    <dbReference type="NCBI Taxonomy" id="1071380"/>
    <lineage>
        <taxon>Eukaryota</taxon>
        <taxon>Fungi</taxon>
        <taxon>Dikarya</taxon>
        <taxon>Ascomycota</taxon>
        <taxon>Saccharomycotina</taxon>
        <taxon>Saccharomycetes</taxon>
        <taxon>Saccharomycetales</taxon>
        <taxon>Saccharomycetaceae</taxon>
        <taxon>Henningerozyma</taxon>
    </lineage>
</organism>
<evidence type="ECO:0000313" key="3">
    <source>
        <dbReference type="Proteomes" id="UP000002866"/>
    </source>
</evidence>
<proteinExistence type="predicted"/>
<dbReference type="KEGG" id="tbl:TBLA_0E01010"/>
<dbReference type="PANTHER" id="PTHR12126:SF16">
    <property type="entry name" value="MIOREX COMPLEX COMPONENT 2"/>
    <property type="match status" value="1"/>
</dbReference>
<dbReference type="GO" id="GO:0044877">
    <property type="term" value="F:protein-containing complex binding"/>
    <property type="evidence" value="ECO:0007669"/>
    <property type="project" value="TreeGrafter"/>
</dbReference>
<accession>I2H459</accession>
<protein>
    <recommendedName>
        <fullName evidence="1">NAD-dependent epimerase/dehydratase domain-containing protein</fullName>
    </recommendedName>
</protein>
<evidence type="ECO:0000313" key="2">
    <source>
        <dbReference type="EMBL" id="CCH61161.1"/>
    </source>
</evidence>
<dbReference type="InParanoid" id="I2H459"/>
<dbReference type="Gene3D" id="3.40.50.720">
    <property type="entry name" value="NAD(P)-binding Rossmann-like Domain"/>
    <property type="match status" value="1"/>
</dbReference>
<keyword evidence="3" id="KW-1185">Reference proteome</keyword>
<sequence>MSKIVVFGGNGLLGKRICQESVNRGLKVYSITRSGKTPTFNSPAKPNEWVDKVNWLKGDLFDPHSYKSVLMGADHVVHSVGILFEGAGYKKLANAPITSLPGVIWDEVCKGPEQPNPFETEPLTYHNVNTRAATLLCDTVSEVAKHTKSTISFSYISAHNGSPLIPQGYIDSKRAAEHHILHHSDPEYVRPLILRPGFMYDQEEGLLDNPRYAISNVVGLGNCFGMIPAPLTTQQVAAQLVSRLGDPQACGVVSADELAKPVLV</sequence>
<feature type="domain" description="NAD-dependent epimerase/dehydratase" evidence="1">
    <location>
        <begin position="4"/>
        <end position="81"/>
    </location>
</feature>
<dbReference type="InterPro" id="IPR036291">
    <property type="entry name" value="NAD(P)-bd_dom_sf"/>
</dbReference>
<dbReference type="eggNOG" id="KOG4288">
    <property type="taxonomic scope" value="Eukaryota"/>
</dbReference>
<dbReference type="STRING" id="1071380.I2H459"/>
<dbReference type="HOGENOM" id="CLU_055314_1_0_1"/>
<dbReference type="InterPro" id="IPR001509">
    <property type="entry name" value="Epimerase_deHydtase"/>
</dbReference>
<dbReference type="InterPro" id="IPR051207">
    <property type="entry name" value="ComplexI_NDUFA9_subunit"/>
</dbReference>
<dbReference type="SUPFAM" id="SSF51735">
    <property type="entry name" value="NAD(P)-binding Rossmann-fold domains"/>
    <property type="match status" value="1"/>
</dbReference>
<dbReference type="GO" id="GO:0005739">
    <property type="term" value="C:mitochondrion"/>
    <property type="evidence" value="ECO:0007669"/>
    <property type="project" value="TreeGrafter"/>
</dbReference>
<reference evidence="2 3" key="1">
    <citation type="journal article" date="2011" name="Proc. Natl. Acad. Sci. U.S.A.">
        <title>Evolutionary erosion of yeast sex chromosomes by mating-type switching accidents.</title>
        <authorList>
            <person name="Gordon J.L."/>
            <person name="Armisen D."/>
            <person name="Proux-Wera E."/>
            <person name="Oheigeartaigh S.S."/>
            <person name="Byrne K.P."/>
            <person name="Wolfe K.H."/>
        </authorList>
    </citation>
    <scope>NUCLEOTIDE SEQUENCE [LARGE SCALE GENOMIC DNA]</scope>
    <source>
        <strain evidence="3">ATCC 34711 / CBS 6284 / DSM 70876 / NBRC 10599 / NRRL Y-10934 / UCD 77-7</strain>
    </source>
</reference>
<dbReference type="Proteomes" id="UP000002866">
    <property type="component" value="Chromosome 5"/>
</dbReference>
<dbReference type="RefSeq" id="XP_004180680.1">
    <property type="nucleotide sequence ID" value="XM_004180632.1"/>
</dbReference>
<dbReference type="PANTHER" id="PTHR12126">
    <property type="entry name" value="NADH-UBIQUINONE OXIDOREDUCTASE 39 KDA SUBUNIT-RELATED"/>
    <property type="match status" value="1"/>
</dbReference>
<dbReference type="FunCoup" id="I2H459">
    <property type="interactions" value="113"/>
</dbReference>
<dbReference type="GeneID" id="14496154"/>
<dbReference type="EMBL" id="HE806320">
    <property type="protein sequence ID" value="CCH61161.1"/>
    <property type="molecule type" value="Genomic_DNA"/>
</dbReference>
<dbReference type="OMA" id="WERADIF"/>
<dbReference type="AlphaFoldDB" id="I2H459"/>
<name>I2H459_HENB6</name>
<evidence type="ECO:0000259" key="1">
    <source>
        <dbReference type="Pfam" id="PF01370"/>
    </source>
</evidence>
<gene>
    <name evidence="2" type="primary">TBLA0E01010</name>
    <name evidence="2" type="ORF">TBLA_0E01010</name>
</gene>
<dbReference type="Pfam" id="PF01370">
    <property type="entry name" value="Epimerase"/>
    <property type="match status" value="1"/>
</dbReference>